<name>A0A9X1JZL4_9RHOB</name>
<keyword evidence="3" id="KW-1185">Reference proteome</keyword>
<dbReference type="Proteomes" id="UP001138661">
    <property type="component" value="Unassembled WGS sequence"/>
</dbReference>
<dbReference type="AlphaFoldDB" id="A0A9X1JZL4"/>
<dbReference type="RefSeq" id="WP_219499902.1">
    <property type="nucleotide sequence ID" value="NZ_JAHXDN010000001.1"/>
</dbReference>
<evidence type="ECO:0000313" key="3">
    <source>
        <dbReference type="Proteomes" id="UP001138661"/>
    </source>
</evidence>
<protein>
    <recommendedName>
        <fullName evidence="1">DUF6473 domain-containing protein</fullName>
    </recommendedName>
</protein>
<evidence type="ECO:0000259" key="1">
    <source>
        <dbReference type="Pfam" id="PF20078"/>
    </source>
</evidence>
<gene>
    <name evidence="2" type="ORF">KX928_05865</name>
</gene>
<feature type="domain" description="DUF6473" evidence="1">
    <location>
        <begin position="1"/>
        <end position="277"/>
    </location>
</feature>
<dbReference type="EMBL" id="JAHXDN010000001">
    <property type="protein sequence ID" value="MBW4707309.1"/>
    <property type="molecule type" value="Genomic_DNA"/>
</dbReference>
<reference evidence="2" key="1">
    <citation type="submission" date="2021-07" db="EMBL/GenBank/DDBJ databases">
        <title>Roseobacter insulae sp. nov., isolated from a tidal flat.</title>
        <authorList>
            <person name="Park S."/>
            <person name="Yoon J.-H."/>
        </authorList>
    </citation>
    <scope>NUCLEOTIDE SEQUENCE</scope>
    <source>
        <strain evidence="2">YSTF-M11</strain>
    </source>
</reference>
<evidence type="ECO:0000313" key="2">
    <source>
        <dbReference type="EMBL" id="MBW4707309.1"/>
    </source>
</evidence>
<comment type="caution">
    <text evidence="2">The sequence shown here is derived from an EMBL/GenBank/DDBJ whole genome shotgun (WGS) entry which is preliminary data.</text>
</comment>
<sequence>MTYDVLGAGALDYAPCRYGNSRLLFRGPERRLDAPYVAFLGGTSTYGKFIKTPFPALVESDLGVNCVNFGICNAGVDVLTNDGFIADTCNGASATVIQVVGAQNLSNRFYTVHPRRNDRFVSASRLLKSIYPEVDFAEFHFNKHMLSCLYEVSKQRFAVVRDELQNAWTARMKLLTKRIESKVVLVWFADHAPLRSEPVGLDPAQSRTPLFVTREMLDELRQSVAELVEVVATPEATAAGTEGMVFSQMEAMAAAEMLGPKAHGEVAVKLGEALHKLV</sequence>
<organism evidence="2 3">
    <name type="scientific">Roseobacter insulae</name>
    <dbReference type="NCBI Taxonomy" id="2859783"/>
    <lineage>
        <taxon>Bacteria</taxon>
        <taxon>Pseudomonadati</taxon>
        <taxon>Pseudomonadota</taxon>
        <taxon>Alphaproteobacteria</taxon>
        <taxon>Rhodobacterales</taxon>
        <taxon>Roseobacteraceae</taxon>
        <taxon>Roseobacter</taxon>
    </lineage>
</organism>
<proteinExistence type="predicted"/>
<dbReference type="Pfam" id="PF20078">
    <property type="entry name" value="DUF6473"/>
    <property type="match status" value="1"/>
</dbReference>
<dbReference type="InterPro" id="IPR045524">
    <property type="entry name" value="DUF6473"/>
</dbReference>
<accession>A0A9X1JZL4</accession>